<evidence type="ECO:0000256" key="6">
    <source>
        <dbReference type="ARBA" id="ARBA00023004"/>
    </source>
</evidence>
<comment type="caution">
    <text evidence="12">The sequence shown here is derived from an EMBL/GenBank/DDBJ whole genome shotgun (WGS) entry which is preliminary data.</text>
</comment>
<comment type="catalytic activity">
    <reaction evidence="8 9">
        <text>citrate = D-threo-isocitrate</text>
        <dbReference type="Rhea" id="RHEA:10336"/>
        <dbReference type="ChEBI" id="CHEBI:15562"/>
        <dbReference type="ChEBI" id="CHEBI:16947"/>
        <dbReference type="EC" id="4.2.1.3"/>
    </reaction>
</comment>
<dbReference type="NCBIfam" id="NF006757">
    <property type="entry name" value="PRK09277.1"/>
    <property type="match status" value="1"/>
</dbReference>
<evidence type="ECO:0000256" key="7">
    <source>
        <dbReference type="ARBA" id="ARBA00023014"/>
    </source>
</evidence>
<dbReference type="Gene3D" id="3.20.19.10">
    <property type="entry name" value="Aconitase, domain 4"/>
    <property type="match status" value="1"/>
</dbReference>
<reference evidence="13" key="1">
    <citation type="journal article" date="2019" name="Int. J. Syst. Evol. Microbiol.">
        <title>The Global Catalogue of Microorganisms (GCM) 10K type strain sequencing project: providing services to taxonomists for standard genome sequencing and annotation.</title>
        <authorList>
            <consortium name="The Broad Institute Genomics Platform"/>
            <consortium name="The Broad Institute Genome Sequencing Center for Infectious Disease"/>
            <person name="Wu L."/>
            <person name="Ma J."/>
        </authorList>
    </citation>
    <scope>NUCLEOTIDE SEQUENCE [LARGE SCALE GENOMIC DNA]</scope>
    <source>
        <strain evidence="13">LMG 24813</strain>
    </source>
</reference>
<keyword evidence="9 12" id="KW-0456">Lyase</keyword>
<dbReference type="RefSeq" id="WP_376810935.1">
    <property type="nucleotide sequence ID" value="NZ_JBHSBV010000002.1"/>
</dbReference>
<dbReference type="NCBIfam" id="TIGR01341">
    <property type="entry name" value="aconitase_1"/>
    <property type="match status" value="1"/>
</dbReference>
<organism evidence="12 13">
    <name type="scientific">Candidimonas humi</name>
    <dbReference type="NCBI Taxonomy" id="683355"/>
    <lineage>
        <taxon>Bacteria</taxon>
        <taxon>Pseudomonadati</taxon>
        <taxon>Pseudomonadota</taxon>
        <taxon>Betaproteobacteria</taxon>
        <taxon>Burkholderiales</taxon>
        <taxon>Alcaligenaceae</taxon>
        <taxon>Candidimonas</taxon>
    </lineage>
</organism>
<name>A0ABV8NXW5_9BURK</name>
<dbReference type="EMBL" id="JBHSBV010000002">
    <property type="protein sequence ID" value="MFC4200828.1"/>
    <property type="molecule type" value="Genomic_DNA"/>
</dbReference>
<comment type="similarity">
    <text evidence="3 9">Belongs to the aconitase/IPM isomerase family.</text>
</comment>
<keyword evidence="6 9" id="KW-0408">Iron</keyword>
<dbReference type="InterPro" id="IPR000573">
    <property type="entry name" value="AconitaseA/IPMdHydase_ssu_swvl"/>
</dbReference>
<evidence type="ECO:0000256" key="3">
    <source>
        <dbReference type="ARBA" id="ARBA00007185"/>
    </source>
</evidence>
<dbReference type="SUPFAM" id="SSF52016">
    <property type="entry name" value="LeuD/IlvD-like"/>
    <property type="match status" value="1"/>
</dbReference>
<gene>
    <name evidence="12" type="primary">acnA</name>
    <name evidence="12" type="ORF">ACFOY1_07665</name>
</gene>
<dbReference type="Gene3D" id="6.10.190.10">
    <property type="match status" value="1"/>
</dbReference>
<comment type="function">
    <text evidence="9">Catalyzes the isomerization of citrate to isocitrate via cis-aconitate.</text>
</comment>
<keyword evidence="5" id="KW-0479">Metal-binding</keyword>
<dbReference type="GO" id="GO:0003994">
    <property type="term" value="F:aconitate hydratase activity"/>
    <property type="evidence" value="ECO:0007669"/>
    <property type="project" value="UniProtKB-EC"/>
</dbReference>
<dbReference type="InterPro" id="IPR015931">
    <property type="entry name" value="Acnase/IPM_dHydase_lsu_aba_1/3"/>
</dbReference>
<evidence type="ECO:0000256" key="9">
    <source>
        <dbReference type="RuleBase" id="RU361275"/>
    </source>
</evidence>
<dbReference type="InterPro" id="IPR015928">
    <property type="entry name" value="Aconitase/3IPM_dehydase_swvl"/>
</dbReference>
<dbReference type="Gene3D" id="3.30.499.10">
    <property type="entry name" value="Aconitase, domain 3"/>
    <property type="match status" value="2"/>
</dbReference>
<sequence>MSTATTSPIAAGQPADLLESLEAGGRRYHFVSLRAAQRAGLIEADRLPVCLRILLENSLRCREAGDDHDLQALRGWLVHGSSDQEISFHPARVLMPDASGIPLLGDLAAMREAVSAAGGDPAQVNPLIPVDVVVDHSCVTEHAGSDEAYDLNLALEYRRNAERYTFLKWAQGSFANLRVIPPSMGIAHQVNVEYLARVVWTGPGPEGKTMAYPDTLVGLDSHTPMVNGIGVLGWGVGGIEAGAAMLGQPISMLLPEVVGCRITGKPQAGVTSTDIVLTLTEALRRRKLVGKFVEYYGDGLDHLPLSHRTTISNMAPESGATMCFFPVDQATLDYLQASGRSAEQVELVRAYARAQGLWRPADGEAIVYSERMEFDLGAVRPSMAGPSRPQDRVDLGGAPQRFAEVYAERLRGWTPPGGPLPADVPGAQARRLQHGDIVLAAITSCTNTSNPQAMVGAGLLARKLRQRGVAVRPWIKTSLAPGSRVVMDYLEAAGLRQDLDALGFQLVGYGCMTCAGASGPLAPEVASQIEESDLVVATVLSGNRNFEGRTHALARANFLCSPALVVAYACAGSIGIDLTRMPLALDRDGKPVWLSEVWPDEAEIEAVIRKHISATLYERRYAGADQGERRWQALRAPRGMHYDWDERSTYIRRPPYFELDNGEPGIGQGDIVDARPLALLGDSITTDHISPVHAIRAGTVAGDYLAGLGVEPADFNTLLTRRGNHDVMMRGTFDNPRLRNAMAGGREGGWTRHEPDGGILPICEAAERYRAEGVPLVVVAGSEYGTGSSRDWAAKGTRLLGVRAVIAESFERIHRSNLVGMGVLPLQLPPGTRAADLGLDGSETFSIAGPWASLQPRQALACEIRRSNGESTLIELTCRLDIPREIAWYRAGGILPYVAGVLRSARTPAATA</sequence>
<comment type="pathway">
    <text evidence="2">Carbohydrate metabolism; tricarboxylic acid cycle; isocitrate from oxaloacetate: step 2/2.</text>
</comment>
<dbReference type="SUPFAM" id="SSF53732">
    <property type="entry name" value="Aconitase iron-sulfur domain"/>
    <property type="match status" value="1"/>
</dbReference>
<evidence type="ECO:0000259" key="10">
    <source>
        <dbReference type="Pfam" id="PF00330"/>
    </source>
</evidence>
<dbReference type="CDD" id="cd01580">
    <property type="entry name" value="AcnA_IRP_Swivel"/>
    <property type="match status" value="1"/>
</dbReference>
<protein>
    <recommendedName>
        <fullName evidence="9">Aconitate hydratase</fullName>
        <shortName evidence="9">Aconitase</shortName>
        <ecNumber evidence="9">4.2.1.3</ecNumber>
    </recommendedName>
</protein>
<comment type="cofactor">
    <cofactor evidence="1">
        <name>[4Fe-4S] cluster</name>
        <dbReference type="ChEBI" id="CHEBI:49883"/>
    </cofactor>
</comment>
<evidence type="ECO:0000313" key="13">
    <source>
        <dbReference type="Proteomes" id="UP001595848"/>
    </source>
</evidence>
<dbReference type="InterPro" id="IPR044137">
    <property type="entry name" value="AcnA_IRP_Swivel"/>
</dbReference>
<evidence type="ECO:0000259" key="11">
    <source>
        <dbReference type="Pfam" id="PF00694"/>
    </source>
</evidence>
<dbReference type="PRINTS" id="PR00415">
    <property type="entry name" value="ACONITASE"/>
</dbReference>
<dbReference type="InterPro" id="IPR018136">
    <property type="entry name" value="Aconitase_4Fe-4S_BS"/>
</dbReference>
<feature type="domain" description="Aconitase/3-isopropylmalate dehydratase large subunit alpha/beta/alpha" evidence="10">
    <location>
        <begin position="83"/>
        <end position="572"/>
    </location>
</feature>
<evidence type="ECO:0000256" key="2">
    <source>
        <dbReference type="ARBA" id="ARBA00004717"/>
    </source>
</evidence>
<evidence type="ECO:0000256" key="4">
    <source>
        <dbReference type="ARBA" id="ARBA00022485"/>
    </source>
</evidence>
<proteinExistence type="inferred from homology"/>
<dbReference type="Proteomes" id="UP001595848">
    <property type="component" value="Unassembled WGS sequence"/>
</dbReference>
<keyword evidence="13" id="KW-1185">Reference proteome</keyword>
<dbReference type="Pfam" id="PF00694">
    <property type="entry name" value="Aconitase_C"/>
    <property type="match status" value="1"/>
</dbReference>
<accession>A0ABV8NXW5</accession>
<dbReference type="InterPro" id="IPR006249">
    <property type="entry name" value="Aconitase/IRP2"/>
</dbReference>
<evidence type="ECO:0000256" key="5">
    <source>
        <dbReference type="ARBA" id="ARBA00022723"/>
    </source>
</evidence>
<dbReference type="InterPro" id="IPR001030">
    <property type="entry name" value="Acoase/IPM_deHydtase_lsu_aba"/>
</dbReference>
<keyword evidence="4 9" id="KW-0004">4Fe-4S</keyword>
<dbReference type="InterPro" id="IPR036008">
    <property type="entry name" value="Aconitase_4Fe-4S_dom"/>
</dbReference>
<evidence type="ECO:0000313" key="12">
    <source>
        <dbReference type="EMBL" id="MFC4200828.1"/>
    </source>
</evidence>
<evidence type="ECO:0000256" key="1">
    <source>
        <dbReference type="ARBA" id="ARBA00001966"/>
    </source>
</evidence>
<dbReference type="PANTHER" id="PTHR11670">
    <property type="entry name" value="ACONITASE/IRON-RESPONSIVE ELEMENT FAMILY MEMBER"/>
    <property type="match status" value="1"/>
</dbReference>
<dbReference type="NCBIfam" id="NF009520">
    <property type="entry name" value="PRK12881.1"/>
    <property type="match status" value="1"/>
</dbReference>
<dbReference type="PROSITE" id="PS00450">
    <property type="entry name" value="ACONITASE_1"/>
    <property type="match status" value="1"/>
</dbReference>
<feature type="domain" description="Aconitase A/isopropylmalate dehydratase small subunit swivel" evidence="11">
    <location>
        <begin position="704"/>
        <end position="829"/>
    </location>
</feature>
<dbReference type="Pfam" id="PF00330">
    <property type="entry name" value="Aconitase"/>
    <property type="match status" value="1"/>
</dbReference>
<keyword evidence="7 9" id="KW-0411">Iron-sulfur</keyword>
<dbReference type="EC" id="4.2.1.3" evidence="9"/>
<evidence type="ECO:0000256" key="8">
    <source>
        <dbReference type="ARBA" id="ARBA00023501"/>
    </source>
</evidence>